<gene>
    <name evidence="8" type="ORF">GDO78_018395</name>
</gene>
<dbReference type="SUPFAM" id="SSF49265">
    <property type="entry name" value="Fibronectin type III"/>
    <property type="match status" value="2"/>
</dbReference>
<protein>
    <recommendedName>
        <fullName evidence="1">protein-tyrosine-phosphatase</fullName>
        <ecNumber evidence="1">3.1.3.48</ecNumber>
    </recommendedName>
</protein>
<dbReference type="FunFam" id="2.60.40.10:FF:000369">
    <property type="entry name" value="Protein tyrosine phosphatase, receptor type B"/>
    <property type="match status" value="1"/>
</dbReference>
<dbReference type="PROSITE" id="PS50055">
    <property type="entry name" value="TYR_PHOSPHATASE_PTP"/>
    <property type="match status" value="1"/>
</dbReference>
<evidence type="ECO:0000313" key="9">
    <source>
        <dbReference type="Proteomes" id="UP000770717"/>
    </source>
</evidence>
<sequence length="731" mass="80325">STCTDPGQVSSVSLKKSVDSLEVTWKTPEGKVDHYTVILTGAVNNMTQTNTTQVTFTRLLPGREYNVTVQTVSGNCSQTSDPVTEATYPAPPTELTFSTIGTNNMMISWLEPVEMSGLKKSYHISYRNSSGMWTVTSNTTNVILQDQRSGTNYSITVVTDGVSGYQSSPASASGYTKPFAVKSLQFSHVTSYSASLTWSQPDEYQTSYSYRVQTNVTSSSIVKSNTIVTSESATIMDLTPGETYTYLVYTRAADNLTESDPVLVTNCTVPEAARGFICTCITNSSSLQITWDCPGGMFTGFSFSATNKTSVHSDANTNMCDAVQQSHVMQGLNFSTIYTVSMTTRSSCGKSSAVVQKQCSTCIGSPPTSVVEITNIKTHTHYSFEFTFEEFDTSNGPIKAYAIIVSRVKGNKLSESDLLKTYNDFKSRSTDAYVAMIKYLDKTSQRSSPAVAHTVTIGDNSEDSSYYKNGPLEPASSYWVGIAGFTSLELDQAGRILPSRSLYSLAYYYGPMKTAQNVGMIAGAAIGSILGLLVIALTGVFIWRKRRKGEKKADVSLPTIKISQAMSTNIFSSHFEKLKADSNLGFSEEYEKLAPVGTEQSKSAAELPENRSKNRYTNVLPYDVSRVVLSSSGNYTEDYINANYIPGYNSSKEFIAAQGPLPKTVNDFWRMIWEKDVQVLIMLTKCAELGKVKCEEYWPQRGTKTYGNLSISMTDEEILSDWTIRDFTLVH</sequence>
<dbReference type="InterPro" id="IPR000242">
    <property type="entry name" value="PTP_cat"/>
</dbReference>
<dbReference type="InterPro" id="IPR003961">
    <property type="entry name" value="FN3_dom"/>
</dbReference>
<dbReference type="PANTHER" id="PTHR46957:SF5">
    <property type="entry name" value="PROTEIN-TYROSINE-PHOSPHATASE"/>
    <property type="match status" value="1"/>
</dbReference>
<evidence type="ECO:0000313" key="8">
    <source>
        <dbReference type="EMBL" id="KAG9470263.1"/>
    </source>
</evidence>
<proteinExistence type="inferred from homology"/>
<keyword evidence="2" id="KW-0677">Repeat</keyword>
<dbReference type="Proteomes" id="UP000770717">
    <property type="component" value="Unassembled WGS sequence"/>
</dbReference>
<keyword evidence="5" id="KW-1133">Transmembrane helix</keyword>
<dbReference type="EC" id="3.1.3.48" evidence="1"/>
<evidence type="ECO:0000256" key="5">
    <source>
        <dbReference type="SAM" id="Phobius"/>
    </source>
</evidence>
<dbReference type="Gene3D" id="3.90.190.10">
    <property type="entry name" value="Protein tyrosine phosphatase superfamily"/>
    <property type="match status" value="1"/>
</dbReference>
<evidence type="ECO:0000256" key="4">
    <source>
        <dbReference type="ARBA" id="ARBA00025789"/>
    </source>
</evidence>
<feature type="transmembrane region" description="Helical" evidence="5">
    <location>
        <begin position="520"/>
        <end position="543"/>
    </location>
</feature>
<dbReference type="Gene3D" id="2.60.40.10">
    <property type="entry name" value="Immunoglobulins"/>
    <property type="match status" value="4"/>
</dbReference>
<name>A0A8J6EJI5_ELECQ</name>
<dbReference type="InterPro" id="IPR036116">
    <property type="entry name" value="FN3_sf"/>
</dbReference>
<comment type="similarity">
    <text evidence="4">Belongs to the protein-tyrosine phosphatase family. Receptor class 3 subfamily.</text>
</comment>
<dbReference type="AlphaFoldDB" id="A0A8J6EJI5"/>
<keyword evidence="3" id="KW-0904">Protein phosphatase</keyword>
<keyword evidence="9" id="KW-1185">Reference proteome</keyword>
<feature type="domain" description="Fibronectin type-III" evidence="7">
    <location>
        <begin position="91"/>
        <end position="179"/>
    </location>
</feature>
<keyword evidence="5" id="KW-0472">Membrane</keyword>
<dbReference type="GO" id="GO:0004725">
    <property type="term" value="F:protein tyrosine phosphatase activity"/>
    <property type="evidence" value="ECO:0007669"/>
    <property type="project" value="UniProtKB-EC"/>
</dbReference>
<dbReference type="Pfam" id="PF18861">
    <property type="entry name" value="PTP_tm"/>
    <property type="match status" value="1"/>
</dbReference>
<keyword evidence="3" id="KW-0378">Hydrolase</keyword>
<feature type="non-terminal residue" evidence="8">
    <location>
        <position position="1"/>
    </location>
</feature>
<dbReference type="OrthoDB" id="10253954at2759"/>
<reference evidence="8" key="1">
    <citation type="thesis" date="2020" institute="ProQuest LLC" country="789 East Eisenhower Parkway, Ann Arbor, MI, USA">
        <title>Comparative Genomics and Chromosome Evolution.</title>
        <authorList>
            <person name="Mudd A.B."/>
        </authorList>
    </citation>
    <scope>NUCLEOTIDE SEQUENCE</scope>
    <source>
        <strain evidence="8">HN-11 Male</strain>
        <tissue evidence="8">Kidney and liver</tissue>
    </source>
</reference>
<comment type="caution">
    <text evidence="8">The sequence shown here is derived from an EMBL/GenBank/DDBJ whole genome shotgun (WGS) entry which is preliminary data.</text>
</comment>
<evidence type="ECO:0000259" key="7">
    <source>
        <dbReference type="PROSITE" id="PS50853"/>
    </source>
</evidence>
<dbReference type="CDD" id="cd12087">
    <property type="entry name" value="TM_EGFR-like"/>
    <property type="match status" value="1"/>
</dbReference>
<feature type="non-terminal residue" evidence="8">
    <location>
        <position position="731"/>
    </location>
</feature>
<feature type="domain" description="Tyrosine-protein phosphatase" evidence="6">
    <location>
        <begin position="586"/>
        <end position="731"/>
    </location>
</feature>
<evidence type="ECO:0000256" key="3">
    <source>
        <dbReference type="ARBA" id="ARBA00022912"/>
    </source>
</evidence>
<accession>A0A8J6EJI5</accession>
<dbReference type="PANTHER" id="PTHR46957">
    <property type="entry name" value="CYTOKINE RECEPTOR"/>
    <property type="match status" value="1"/>
</dbReference>
<dbReference type="EMBL" id="WNTK01000321">
    <property type="protein sequence ID" value="KAG9470263.1"/>
    <property type="molecule type" value="Genomic_DNA"/>
</dbReference>
<dbReference type="InterPro" id="IPR041201">
    <property type="entry name" value="PTPRJ_TM"/>
</dbReference>
<feature type="domain" description="Fibronectin type-III" evidence="7">
    <location>
        <begin position="180"/>
        <end position="272"/>
    </location>
</feature>
<dbReference type="CDD" id="cd00063">
    <property type="entry name" value="FN3"/>
    <property type="match status" value="3"/>
</dbReference>
<evidence type="ECO:0000259" key="6">
    <source>
        <dbReference type="PROSITE" id="PS50055"/>
    </source>
</evidence>
<dbReference type="SMART" id="SM00194">
    <property type="entry name" value="PTPc"/>
    <property type="match status" value="1"/>
</dbReference>
<feature type="domain" description="Fibronectin type-III" evidence="7">
    <location>
        <begin position="5"/>
        <end position="90"/>
    </location>
</feature>
<dbReference type="Pfam" id="PF00041">
    <property type="entry name" value="fn3"/>
    <property type="match status" value="4"/>
</dbReference>
<dbReference type="SMART" id="SM00060">
    <property type="entry name" value="FN3"/>
    <property type="match status" value="4"/>
</dbReference>
<evidence type="ECO:0000256" key="2">
    <source>
        <dbReference type="ARBA" id="ARBA00022737"/>
    </source>
</evidence>
<dbReference type="PROSITE" id="PS50853">
    <property type="entry name" value="FN3"/>
    <property type="match status" value="3"/>
</dbReference>
<dbReference type="InterPro" id="IPR029021">
    <property type="entry name" value="Prot-tyrosine_phosphatase-like"/>
</dbReference>
<dbReference type="Pfam" id="PF00102">
    <property type="entry name" value="Y_phosphatase"/>
    <property type="match status" value="1"/>
</dbReference>
<organism evidence="8 9">
    <name type="scientific">Eleutherodactylus coqui</name>
    <name type="common">Puerto Rican coqui</name>
    <dbReference type="NCBI Taxonomy" id="57060"/>
    <lineage>
        <taxon>Eukaryota</taxon>
        <taxon>Metazoa</taxon>
        <taxon>Chordata</taxon>
        <taxon>Craniata</taxon>
        <taxon>Vertebrata</taxon>
        <taxon>Euteleostomi</taxon>
        <taxon>Amphibia</taxon>
        <taxon>Batrachia</taxon>
        <taxon>Anura</taxon>
        <taxon>Neobatrachia</taxon>
        <taxon>Hyloidea</taxon>
        <taxon>Eleutherodactylidae</taxon>
        <taxon>Eleutherodactylinae</taxon>
        <taxon>Eleutherodactylus</taxon>
        <taxon>Eleutherodactylus</taxon>
    </lineage>
</organism>
<keyword evidence="5" id="KW-0812">Transmembrane</keyword>
<dbReference type="PRINTS" id="PR00700">
    <property type="entry name" value="PRTYPHPHTASE"/>
</dbReference>
<dbReference type="GO" id="GO:0043235">
    <property type="term" value="C:receptor complex"/>
    <property type="evidence" value="ECO:0007669"/>
    <property type="project" value="TreeGrafter"/>
</dbReference>
<evidence type="ECO:0000256" key="1">
    <source>
        <dbReference type="ARBA" id="ARBA00013064"/>
    </source>
</evidence>
<dbReference type="SUPFAM" id="SSF52799">
    <property type="entry name" value="(Phosphotyrosine protein) phosphatases II"/>
    <property type="match status" value="1"/>
</dbReference>
<dbReference type="InterPro" id="IPR013783">
    <property type="entry name" value="Ig-like_fold"/>
</dbReference>
<dbReference type="InterPro" id="IPR050713">
    <property type="entry name" value="RTP_Phos/Ushers"/>
</dbReference>